<evidence type="ECO:0000259" key="2">
    <source>
        <dbReference type="PROSITE" id="PS50883"/>
    </source>
</evidence>
<dbReference type="CDD" id="cd01949">
    <property type="entry name" value="GGDEF"/>
    <property type="match status" value="1"/>
</dbReference>
<dbReference type="EMBL" id="RBWV01000009">
    <property type="protein sequence ID" value="RKS79901.1"/>
    <property type="molecule type" value="Genomic_DNA"/>
</dbReference>
<protein>
    <submittedName>
        <fullName evidence="4">Diguanylate cyclase (GGDEF)-like protein</fullName>
    </submittedName>
</protein>
<feature type="transmembrane region" description="Helical" evidence="1">
    <location>
        <begin position="71"/>
        <end position="91"/>
    </location>
</feature>
<keyword evidence="5" id="KW-1185">Reference proteome</keyword>
<feature type="domain" description="EAL" evidence="2">
    <location>
        <begin position="511"/>
        <end position="765"/>
    </location>
</feature>
<keyword evidence="1" id="KW-1133">Transmembrane helix</keyword>
<dbReference type="RefSeq" id="WP_121191669.1">
    <property type="nucleotide sequence ID" value="NZ_RBWV01000009.1"/>
</dbReference>
<gene>
    <name evidence="4" type="ORF">CLV35_0312</name>
</gene>
<dbReference type="NCBIfam" id="TIGR00254">
    <property type="entry name" value="GGDEF"/>
    <property type="match status" value="1"/>
</dbReference>
<accession>A0A420XT19</accession>
<dbReference type="CDD" id="cd01948">
    <property type="entry name" value="EAL"/>
    <property type="match status" value="1"/>
</dbReference>
<dbReference type="InterPro" id="IPR052155">
    <property type="entry name" value="Biofilm_reg_signaling"/>
</dbReference>
<dbReference type="InterPro" id="IPR035919">
    <property type="entry name" value="EAL_sf"/>
</dbReference>
<dbReference type="InterPro" id="IPR000160">
    <property type="entry name" value="GGDEF_dom"/>
</dbReference>
<dbReference type="Pfam" id="PF00563">
    <property type="entry name" value="EAL"/>
    <property type="match status" value="1"/>
</dbReference>
<feature type="transmembrane region" description="Helical" evidence="1">
    <location>
        <begin position="173"/>
        <end position="192"/>
    </location>
</feature>
<dbReference type="SUPFAM" id="SSF55073">
    <property type="entry name" value="Nucleotide cyclase"/>
    <property type="match status" value="1"/>
</dbReference>
<keyword evidence="1" id="KW-0812">Transmembrane</keyword>
<comment type="caution">
    <text evidence="4">The sequence shown here is derived from an EMBL/GenBank/DDBJ whole genome shotgun (WGS) entry which is preliminary data.</text>
</comment>
<dbReference type="Gene3D" id="3.20.20.450">
    <property type="entry name" value="EAL domain"/>
    <property type="match status" value="1"/>
</dbReference>
<proteinExistence type="predicted"/>
<feature type="domain" description="GGDEF" evidence="3">
    <location>
        <begin position="363"/>
        <end position="502"/>
    </location>
</feature>
<evidence type="ECO:0000256" key="1">
    <source>
        <dbReference type="SAM" id="Phobius"/>
    </source>
</evidence>
<feature type="transmembrane region" description="Helical" evidence="1">
    <location>
        <begin position="267"/>
        <end position="285"/>
    </location>
</feature>
<feature type="transmembrane region" description="Helical" evidence="1">
    <location>
        <begin position="291"/>
        <end position="309"/>
    </location>
</feature>
<feature type="transmembrane region" description="Helical" evidence="1">
    <location>
        <begin position="42"/>
        <end position="59"/>
    </location>
</feature>
<dbReference type="PANTHER" id="PTHR44757:SF2">
    <property type="entry name" value="BIOFILM ARCHITECTURE MAINTENANCE PROTEIN MBAA"/>
    <property type="match status" value="1"/>
</dbReference>
<evidence type="ECO:0000313" key="4">
    <source>
        <dbReference type="EMBL" id="RKS79901.1"/>
    </source>
</evidence>
<dbReference type="AlphaFoldDB" id="A0A420XT19"/>
<feature type="transmembrane region" description="Helical" evidence="1">
    <location>
        <begin position="135"/>
        <end position="161"/>
    </location>
</feature>
<dbReference type="FunFam" id="3.30.70.270:FF:000001">
    <property type="entry name" value="Diguanylate cyclase domain protein"/>
    <property type="match status" value="1"/>
</dbReference>
<feature type="transmembrane region" description="Helical" evidence="1">
    <location>
        <begin position="103"/>
        <end position="123"/>
    </location>
</feature>
<dbReference type="InterPro" id="IPR043128">
    <property type="entry name" value="Rev_trsase/Diguanyl_cyclase"/>
</dbReference>
<reference evidence="4 5" key="1">
    <citation type="submission" date="2018-10" db="EMBL/GenBank/DDBJ databases">
        <title>Genomic Encyclopedia of Archaeal and Bacterial Type Strains, Phase II (KMG-II): from individual species to whole genera.</title>
        <authorList>
            <person name="Goeker M."/>
        </authorList>
    </citation>
    <scope>NUCLEOTIDE SEQUENCE [LARGE SCALE GENOMIC DNA]</scope>
    <source>
        <strain evidence="4 5">RP-AC37</strain>
    </source>
</reference>
<keyword evidence="1" id="KW-0472">Membrane</keyword>
<dbReference type="SUPFAM" id="SSF141868">
    <property type="entry name" value="EAL domain-like"/>
    <property type="match status" value="1"/>
</dbReference>
<dbReference type="SMART" id="SM00052">
    <property type="entry name" value="EAL"/>
    <property type="match status" value="1"/>
</dbReference>
<dbReference type="InParanoid" id="A0A420XT19"/>
<dbReference type="OrthoDB" id="23692at2"/>
<evidence type="ECO:0000313" key="5">
    <source>
        <dbReference type="Proteomes" id="UP000281955"/>
    </source>
</evidence>
<dbReference type="SMART" id="SM00267">
    <property type="entry name" value="GGDEF"/>
    <property type="match status" value="1"/>
</dbReference>
<dbReference type="InterPro" id="IPR001633">
    <property type="entry name" value="EAL_dom"/>
</dbReference>
<organism evidence="4 5">
    <name type="scientific">Motilibacter peucedani</name>
    <dbReference type="NCBI Taxonomy" id="598650"/>
    <lineage>
        <taxon>Bacteria</taxon>
        <taxon>Bacillati</taxon>
        <taxon>Actinomycetota</taxon>
        <taxon>Actinomycetes</taxon>
        <taxon>Motilibacterales</taxon>
        <taxon>Motilibacteraceae</taxon>
        <taxon>Motilibacter</taxon>
    </lineage>
</organism>
<sequence length="775" mass="82018">MRAAAPTRVRLVAPLLLAVLATVAVVGTGADGADARRWTVDLAEVALAFLAARTCAGRARHGATTTERWGWRMLSLGCASWGCGQGLWSWFELALGHETPFPSLADAGFLGFPPAVVTGLWLLRARETVGNRTRSVLDGLAVACAIGLVSWTTSLGAVFHAGGDSTLTAVVSLAYPAGDVVVLTMAVVAMSAERRRTAVLTLVSLGAVAMALSDSVFAYETATESFATGVTDLGWCAAFALLAVAGLDRSTPAPAAPATGSRPVRPLPYLVLALAGAVVLVQYAVGHRFDAVSFWVGTLLVGLVLVRQWTAAHENSRLLGLLEEREAQLRHRAFHDDLTGLSNRAVFSERVAHALALAERTSLPLTVGFLDLDGFKGVNDRFGHAAGDELLVHVARLLERVLRRSDTLARLGGDEFAVLLEACDRVEAAAVAAAVLEALRAPVALRGSTVAVSASIGMATWAPSGGSAGDELPSADALLRRADLAMYDVKRHGKNGVRLHDPALRSDDADDLTLHAALADALERREVRAVFQPVLALADDRVAAFEVLARWDHDGRAVPPPVFVGVAERTGLSSALTSLMLDLACAQLARWRSGPLGTDAMVAVNVTPAELRDPALPQRVLATLRSHGVPPHQLVLEVTESGILRDLDRTREVMAELRGHGIAFSLDDFGTGYSSLAQLLSIPLDSVKVDKLFVEDIDRDPTRLQFLESVIALAASAGLRVVAEGVERAGQLEVLRRIGCTWGQGYLLGRPVPADELPALPAAVTGVEARTRQPS</sequence>
<dbReference type="PROSITE" id="PS50887">
    <property type="entry name" value="GGDEF"/>
    <property type="match status" value="1"/>
</dbReference>
<dbReference type="PROSITE" id="PS50883">
    <property type="entry name" value="EAL"/>
    <property type="match status" value="1"/>
</dbReference>
<name>A0A420XT19_9ACTN</name>
<dbReference type="Pfam" id="PF00990">
    <property type="entry name" value="GGDEF"/>
    <property type="match status" value="1"/>
</dbReference>
<dbReference type="PANTHER" id="PTHR44757">
    <property type="entry name" value="DIGUANYLATE CYCLASE DGCP"/>
    <property type="match status" value="1"/>
</dbReference>
<dbReference type="InterPro" id="IPR029787">
    <property type="entry name" value="Nucleotide_cyclase"/>
</dbReference>
<feature type="transmembrane region" description="Helical" evidence="1">
    <location>
        <begin position="199"/>
        <end position="219"/>
    </location>
</feature>
<dbReference type="Gene3D" id="3.30.70.270">
    <property type="match status" value="1"/>
</dbReference>
<evidence type="ECO:0000259" key="3">
    <source>
        <dbReference type="PROSITE" id="PS50887"/>
    </source>
</evidence>
<dbReference type="Proteomes" id="UP000281955">
    <property type="component" value="Unassembled WGS sequence"/>
</dbReference>